<dbReference type="Proteomes" id="UP000215483">
    <property type="component" value="Unassembled WGS sequence"/>
</dbReference>
<dbReference type="EMBL" id="MCGQ01000048">
    <property type="protein sequence ID" value="OXY89252.1"/>
    <property type="molecule type" value="Genomic_DNA"/>
</dbReference>
<keyword evidence="2" id="KW-1185">Reference proteome</keyword>
<dbReference type="Gene3D" id="1.10.540.10">
    <property type="entry name" value="Acyl-CoA dehydrogenase/oxidase, N-terminal domain"/>
    <property type="match status" value="1"/>
</dbReference>
<evidence type="ECO:0000313" key="1">
    <source>
        <dbReference type="EMBL" id="OXY89252.1"/>
    </source>
</evidence>
<sequence length="68" mass="7332">MTAQVIADDVEALAVSAALAEEFRAGAAERDAERRLPRAELDRLSASGLPADRVLPHHLTFQGPRSTH</sequence>
<organism evidence="1 2">
    <name type="scientific">Streptomyces diastatochromogenes</name>
    <dbReference type="NCBI Taxonomy" id="42236"/>
    <lineage>
        <taxon>Bacteria</taxon>
        <taxon>Bacillati</taxon>
        <taxon>Actinomycetota</taxon>
        <taxon>Actinomycetes</taxon>
        <taxon>Kitasatosporales</taxon>
        <taxon>Streptomycetaceae</taxon>
        <taxon>Streptomyces</taxon>
    </lineage>
</organism>
<accession>A0A233S0R3</accession>
<comment type="caution">
    <text evidence="1">The sequence shown here is derived from an EMBL/GenBank/DDBJ whole genome shotgun (WGS) entry which is preliminary data.</text>
</comment>
<dbReference type="InterPro" id="IPR037069">
    <property type="entry name" value="AcylCoA_DH/ox_N_sf"/>
</dbReference>
<dbReference type="AlphaFoldDB" id="A0A233S0R3"/>
<evidence type="ECO:0000313" key="2">
    <source>
        <dbReference type="Proteomes" id="UP000215483"/>
    </source>
</evidence>
<name>A0A233S0R3_STRDA</name>
<dbReference type="GO" id="GO:0016627">
    <property type="term" value="F:oxidoreductase activity, acting on the CH-CH group of donors"/>
    <property type="evidence" value="ECO:0007669"/>
    <property type="project" value="InterPro"/>
</dbReference>
<protein>
    <submittedName>
        <fullName evidence="1">Uncharacterized protein</fullName>
    </submittedName>
</protein>
<gene>
    <name evidence="1" type="ORF">BEK98_39395</name>
</gene>
<reference evidence="1 2" key="1">
    <citation type="submission" date="2016-07" db="EMBL/GenBank/DDBJ databases">
        <title>Draft genome of Streptomyces diastatochromogenes.</title>
        <authorList>
            <person name="Podduturi R."/>
            <person name="Lukassen M.B."/>
            <person name="Clausen N."/>
            <person name="Nielsen J.L."/>
            <person name="Jorgensen N.O."/>
        </authorList>
    </citation>
    <scope>NUCLEOTIDE SEQUENCE [LARGE SCALE GENOMIC DNA]</scope>
    <source>
        <strain evidence="1 2">DSM 40608</strain>
    </source>
</reference>
<proteinExistence type="predicted"/>
<dbReference type="GO" id="GO:0050660">
    <property type="term" value="F:flavin adenine dinucleotide binding"/>
    <property type="evidence" value="ECO:0007669"/>
    <property type="project" value="InterPro"/>
</dbReference>